<evidence type="ECO:0000313" key="3">
    <source>
        <dbReference type="EMBL" id="CAG6719227.1"/>
    </source>
</evidence>
<dbReference type="InterPro" id="IPR006797">
    <property type="entry name" value="PRELI/MSF1_dom"/>
</dbReference>
<dbReference type="GO" id="GO:0005758">
    <property type="term" value="C:mitochondrial intermembrane space"/>
    <property type="evidence" value="ECO:0007669"/>
    <property type="project" value="InterPro"/>
</dbReference>
<accession>A0A8D8VAF6</accession>
<dbReference type="EMBL" id="HBUF01358473">
    <property type="protein sequence ID" value="CAG6719228.1"/>
    <property type="molecule type" value="Transcribed_RNA"/>
</dbReference>
<dbReference type="PANTHER" id="PTHR11158">
    <property type="entry name" value="MSF1/PX19 RELATED"/>
    <property type="match status" value="1"/>
</dbReference>
<evidence type="ECO:0000256" key="1">
    <source>
        <dbReference type="SAM" id="MobiDB-lite"/>
    </source>
</evidence>
<evidence type="ECO:0000259" key="2">
    <source>
        <dbReference type="PROSITE" id="PS50904"/>
    </source>
</evidence>
<dbReference type="EMBL" id="HBUF01358472">
    <property type="protein sequence ID" value="CAG6719227.1"/>
    <property type="molecule type" value="Transcribed_RNA"/>
</dbReference>
<dbReference type="EMBL" id="HBUF01305056">
    <property type="protein sequence ID" value="CAG6691886.1"/>
    <property type="molecule type" value="Transcribed_RNA"/>
</dbReference>
<dbReference type="Pfam" id="PF04707">
    <property type="entry name" value="PRELI"/>
    <property type="match status" value="1"/>
</dbReference>
<sequence>MVKYFENKSVFHFNWEQVAQGFWRRYPNPESTHVLSEDIVDQKICGNKLFTKRILTKTNNIPKWGERFIRSNNVKIVEESICDPVEKTLTTYTRNIGYTSVMNVVEKVEYRVSEENKQWTTAKRSVWIDSKMYGFSLAIQKFGIERYKKNILKMTNGFNFILNAMFPHVYQQNMMASNTNASNQNFAINPDRLKETAKKVTSDLATKSSKLLKAPNPS</sequence>
<dbReference type="EMBL" id="HBUF01663881">
    <property type="protein sequence ID" value="CAG6789207.1"/>
    <property type="molecule type" value="Transcribed_RNA"/>
</dbReference>
<dbReference type="EMBL" id="HBUF01129220">
    <property type="protein sequence ID" value="CAG6643825.1"/>
    <property type="molecule type" value="Transcribed_RNA"/>
</dbReference>
<dbReference type="EMBL" id="HBUF01305057">
    <property type="protein sequence ID" value="CAG6691887.1"/>
    <property type="molecule type" value="Transcribed_RNA"/>
</dbReference>
<dbReference type="EMBL" id="HBUF01129221">
    <property type="protein sequence ID" value="CAG6643826.1"/>
    <property type="molecule type" value="Transcribed_RNA"/>
</dbReference>
<dbReference type="AlphaFoldDB" id="A0A8D8VAF6"/>
<organism evidence="3">
    <name type="scientific">Cacopsylla melanoneura</name>
    <dbReference type="NCBI Taxonomy" id="428564"/>
    <lineage>
        <taxon>Eukaryota</taxon>
        <taxon>Metazoa</taxon>
        <taxon>Ecdysozoa</taxon>
        <taxon>Arthropoda</taxon>
        <taxon>Hexapoda</taxon>
        <taxon>Insecta</taxon>
        <taxon>Pterygota</taxon>
        <taxon>Neoptera</taxon>
        <taxon>Paraneoptera</taxon>
        <taxon>Hemiptera</taxon>
        <taxon>Sternorrhyncha</taxon>
        <taxon>Psylloidea</taxon>
        <taxon>Psyllidae</taxon>
        <taxon>Psyllinae</taxon>
        <taxon>Cacopsylla</taxon>
    </lineage>
</organism>
<feature type="domain" description="PRELI/MSF1" evidence="2">
    <location>
        <begin position="2"/>
        <end position="170"/>
    </location>
</feature>
<dbReference type="EMBL" id="HBUF01358474">
    <property type="protein sequence ID" value="CAG6719229.1"/>
    <property type="molecule type" value="Transcribed_RNA"/>
</dbReference>
<name>A0A8D8VAF6_9HEMI</name>
<dbReference type="InterPro" id="IPR037365">
    <property type="entry name" value="Slowmo/Ups"/>
</dbReference>
<proteinExistence type="predicted"/>
<reference evidence="3" key="1">
    <citation type="submission" date="2021-05" db="EMBL/GenBank/DDBJ databases">
        <authorList>
            <person name="Alioto T."/>
            <person name="Alioto T."/>
            <person name="Gomez Garrido J."/>
        </authorList>
    </citation>
    <scope>NUCLEOTIDE SEQUENCE</scope>
</reference>
<feature type="region of interest" description="Disordered" evidence="1">
    <location>
        <begin position="198"/>
        <end position="218"/>
    </location>
</feature>
<protein>
    <submittedName>
        <fullName evidence="3">Protein preli-like</fullName>
    </submittedName>
</protein>
<dbReference type="EMBL" id="HBUF01129223">
    <property type="protein sequence ID" value="CAG6643828.1"/>
    <property type="molecule type" value="Transcribed_RNA"/>
</dbReference>
<dbReference type="PROSITE" id="PS50904">
    <property type="entry name" value="PRELI_MSF1"/>
    <property type="match status" value="1"/>
</dbReference>
<dbReference type="EMBL" id="HBUF01129222">
    <property type="protein sequence ID" value="CAG6643827.1"/>
    <property type="molecule type" value="Transcribed_RNA"/>
</dbReference>
<dbReference type="EMBL" id="HBUF01663882">
    <property type="protein sequence ID" value="CAG6789208.1"/>
    <property type="molecule type" value="Transcribed_RNA"/>
</dbReference>